<evidence type="ECO:0000313" key="16">
    <source>
        <dbReference type="Proteomes" id="UP001159042"/>
    </source>
</evidence>
<feature type="transmembrane region" description="Helical" evidence="13">
    <location>
        <begin position="639"/>
        <end position="657"/>
    </location>
</feature>
<evidence type="ECO:0000256" key="8">
    <source>
        <dbReference type="ARBA" id="ARBA00023065"/>
    </source>
</evidence>
<evidence type="ECO:0000256" key="3">
    <source>
        <dbReference type="ARBA" id="ARBA00022606"/>
    </source>
</evidence>
<dbReference type="Proteomes" id="UP001159042">
    <property type="component" value="Unassembled WGS sequence"/>
</dbReference>
<keyword evidence="2" id="KW-0813">Transport</keyword>
<keyword evidence="12" id="KW-0175">Coiled coil</keyword>
<dbReference type="InterPro" id="IPR002110">
    <property type="entry name" value="Ankyrin_rpt"/>
</dbReference>
<dbReference type="EMBL" id="JANEYG010000006">
    <property type="protein sequence ID" value="KAJ8922833.1"/>
    <property type="molecule type" value="Genomic_DNA"/>
</dbReference>
<evidence type="ECO:0000256" key="7">
    <source>
        <dbReference type="ARBA" id="ARBA00023043"/>
    </source>
</evidence>
<keyword evidence="10" id="KW-0407">Ion channel</keyword>
<evidence type="ECO:0000256" key="4">
    <source>
        <dbReference type="ARBA" id="ARBA00022692"/>
    </source>
</evidence>
<dbReference type="GO" id="GO:0034703">
    <property type="term" value="C:cation channel complex"/>
    <property type="evidence" value="ECO:0007669"/>
    <property type="project" value="UniProtKB-ARBA"/>
</dbReference>
<keyword evidence="7 11" id="KW-0040">ANK repeat</keyword>
<keyword evidence="3" id="KW-0716">Sensory transduction</keyword>
<keyword evidence="5" id="KW-0677">Repeat</keyword>
<feature type="transmembrane region" description="Helical" evidence="13">
    <location>
        <begin position="742"/>
        <end position="761"/>
    </location>
</feature>
<dbReference type="AlphaFoldDB" id="A0AAV8W944"/>
<dbReference type="SUPFAM" id="SSF48403">
    <property type="entry name" value="Ankyrin repeat"/>
    <property type="match status" value="1"/>
</dbReference>
<dbReference type="InterPro" id="IPR036770">
    <property type="entry name" value="Ankyrin_rpt-contain_sf"/>
</dbReference>
<evidence type="ECO:0000256" key="12">
    <source>
        <dbReference type="SAM" id="Coils"/>
    </source>
</evidence>
<keyword evidence="9 13" id="KW-0472">Membrane</keyword>
<evidence type="ECO:0000256" key="11">
    <source>
        <dbReference type="PROSITE-ProRule" id="PRU00023"/>
    </source>
</evidence>
<feature type="transmembrane region" description="Helical" evidence="13">
    <location>
        <begin position="818"/>
        <end position="839"/>
    </location>
</feature>
<feature type="repeat" description="ANK" evidence="11">
    <location>
        <begin position="456"/>
        <end position="488"/>
    </location>
</feature>
<feature type="transmembrane region" description="Helical" evidence="13">
    <location>
        <begin position="601"/>
        <end position="623"/>
    </location>
</feature>
<dbReference type="InterPro" id="IPR052076">
    <property type="entry name" value="TRP_cation_channel"/>
</dbReference>
<comment type="caution">
    <text evidence="15">The sequence shown here is derived from an EMBL/GenBank/DDBJ whole genome shotgun (WGS) entry which is preliminary data.</text>
</comment>
<evidence type="ECO:0000256" key="10">
    <source>
        <dbReference type="ARBA" id="ARBA00023303"/>
    </source>
</evidence>
<feature type="domain" description="Ion transport" evidence="14">
    <location>
        <begin position="605"/>
        <end position="850"/>
    </location>
</feature>
<dbReference type="SMART" id="SM00248">
    <property type="entry name" value="ANK"/>
    <property type="match status" value="7"/>
</dbReference>
<evidence type="ECO:0000256" key="13">
    <source>
        <dbReference type="SAM" id="Phobius"/>
    </source>
</evidence>
<evidence type="ECO:0000256" key="9">
    <source>
        <dbReference type="ARBA" id="ARBA00023136"/>
    </source>
</evidence>
<keyword evidence="4 13" id="KW-0812">Transmembrane</keyword>
<reference evidence="15 16" key="1">
    <citation type="journal article" date="2023" name="Insect Mol. Biol.">
        <title>Genome sequencing provides insights into the evolution of gene families encoding plant cell wall-degrading enzymes in longhorned beetles.</title>
        <authorList>
            <person name="Shin N.R."/>
            <person name="Okamura Y."/>
            <person name="Kirsch R."/>
            <person name="Pauchet Y."/>
        </authorList>
    </citation>
    <scope>NUCLEOTIDE SEQUENCE [LARGE SCALE GENOMIC DNA]</scope>
    <source>
        <strain evidence="15">EAD_L_NR</strain>
    </source>
</reference>
<keyword evidence="8" id="KW-0406">Ion transport</keyword>
<sequence length="1020" mass="117093">MERSITEGGRKNTLDYVHITRTRTKGGARRRRRECSIVRSECIVRYRHYIHTIPRHLYFRKTNCRFYLPLFQCLLKISKKMYTQLNGKKSAFARTNSICPTPEESLLKAVLKNDRRTVSRLVEDNPDLLNHIYGSEYNKPILLIACSEENVEADTVKTLVDLGADLYYSSDLDEEWQAIHFAAFSTRSAVLKVILDNLKNPGDINALAKGNNALHVLIRYGKSDSEEFPECVKLLLEEGIDVNQGDGDNISPILWAAKKGYKEIVKLILENSAVPVDIDSHQSRRETARDVILKKKLYDGALPEKTDNNNETDVNTLFKYLYSKNENAFLNFKSGEIYDLVDSSNNSATLLQVSCEKRLKRAVEHLLNKGADPNLTTSKNKKTPIEITADNGSYQIFQLLVDHPKIQAPKAVLVTLLKNLDNEPLPGISHERCYDILIEKAQVNKNLIDINQTDDSNNSPLHYAVRYSEAEEIEKLLELGASLGSKNKYGAMPIQDIEPELLEKHLDNCIQFDSKGKKFEKQDFSVTFNYQTLIPPAKKIEYNVAFENSDPETNLNHFITQELVAETEVIYYMSKAPEFRHLLKHPVIVCFLFMKWHRIRWLFYSNLAFYIAFFLSLVVYIFMSYANFTNEANSSLESFIIRLSYVIFLITYMVLVFRELFQITVSPSKYFKNFENYVEIILIIFTGCILFTPNPTDDTRKILSSISILLAAFELVLMVGQHPKLSTNVVMLETVSLNFFKFLIWYSLLIIAFALSFYILFSETETNNKNSTTETEDAGEEDFFTDPGKSMFKTIIMLTGEFDAGSLKFQHFPIVSKVMFALFIFMIAIILLNLLNGLAVSDTQQIKNNAELVGHIARAQHIHYVESMLLGNVLPRTLFKKINDTCCCFPDSGNCNFTVFKPLAERACLFPHYLDYKLMVYPNKGGEIYLEEKGKTAFKRNCIGSCTRMYLDKDTIRRTNRIIQEKREAKKIKSEDNQLRKIENVVKALVENASKDKKEISLLNKKLDDIVRYISVENDQ</sequence>
<feature type="transmembrane region" description="Helical" evidence="13">
    <location>
        <begin position="677"/>
        <end position="696"/>
    </location>
</feature>
<dbReference type="InterPro" id="IPR005821">
    <property type="entry name" value="Ion_trans_dom"/>
</dbReference>
<evidence type="ECO:0000256" key="1">
    <source>
        <dbReference type="ARBA" id="ARBA00004141"/>
    </source>
</evidence>
<gene>
    <name evidence="15" type="ORF">NQ315_007868</name>
</gene>
<feature type="coiled-coil region" evidence="12">
    <location>
        <begin position="972"/>
        <end position="999"/>
    </location>
</feature>
<proteinExistence type="predicted"/>
<dbReference type="PANTHER" id="PTHR47143">
    <property type="entry name" value="TRANSIENT RECEPTOR POTENTIAL CATION CHANNEL PROTEIN PAINLESS"/>
    <property type="match status" value="1"/>
</dbReference>
<protein>
    <recommendedName>
        <fullName evidence="14">Ion transport domain-containing protein</fullName>
    </recommendedName>
</protein>
<dbReference type="PROSITE" id="PS50297">
    <property type="entry name" value="ANK_REP_REGION"/>
    <property type="match status" value="2"/>
</dbReference>
<dbReference type="PANTHER" id="PTHR47143:SF4">
    <property type="entry name" value="TRANSIENT RECEPTOR POTENTIAL CATION CHANNEL PROTEIN PAINLESS"/>
    <property type="match status" value="1"/>
</dbReference>
<evidence type="ECO:0000256" key="2">
    <source>
        <dbReference type="ARBA" id="ARBA00022448"/>
    </source>
</evidence>
<comment type="subcellular location">
    <subcellularLocation>
        <location evidence="1">Membrane</location>
        <topology evidence="1">Multi-pass membrane protein</topology>
    </subcellularLocation>
</comment>
<feature type="transmembrane region" description="Helical" evidence="13">
    <location>
        <begin position="702"/>
        <end position="721"/>
    </location>
</feature>
<evidence type="ECO:0000313" key="15">
    <source>
        <dbReference type="EMBL" id="KAJ8922833.1"/>
    </source>
</evidence>
<evidence type="ECO:0000256" key="5">
    <source>
        <dbReference type="ARBA" id="ARBA00022737"/>
    </source>
</evidence>
<dbReference type="Gene3D" id="1.25.40.20">
    <property type="entry name" value="Ankyrin repeat-containing domain"/>
    <property type="match status" value="2"/>
</dbReference>
<feature type="repeat" description="ANK" evidence="11">
    <location>
        <begin position="209"/>
        <end position="247"/>
    </location>
</feature>
<accession>A0AAV8W944</accession>
<evidence type="ECO:0000256" key="6">
    <source>
        <dbReference type="ARBA" id="ARBA00022989"/>
    </source>
</evidence>
<dbReference type="GO" id="GO:0005216">
    <property type="term" value="F:monoatomic ion channel activity"/>
    <property type="evidence" value="ECO:0007669"/>
    <property type="project" value="InterPro"/>
</dbReference>
<dbReference type="Pfam" id="PF12796">
    <property type="entry name" value="Ank_2"/>
    <property type="match status" value="1"/>
</dbReference>
<keyword evidence="6 13" id="KW-1133">Transmembrane helix</keyword>
<evidence type="ECO:0000259" key="14">
    <source>
        <dbReference type="Pfam" id="PF00520"/>
    </source>
</evidence>
<dbReference type="PROSITE" id="PS50088">
    <property type="entry name" value="ANK_REPEAT"/>
    <property type="match status" value="2"/>
</dbReference>
<organism evidence="15 16">
    <name type="scientific">Exocentrus adspersus</name>
    <dbReference type="NCBI Taxonomy" id="1586481"/>
    <lineage>
        <taxon>Eukaryota</taxon>
        <taxon>Metazoa</taxon>
        <taxon>Ecdysozoa</taxon>
        <taxon>Arthropoda</taxon>
        <taxon>Hexapoda</taxon>
        <taxon>Insecta</taxon>
        <taxon>Pterygota</taxon>
        <taxon>Neoptera</taxon>
        <taxon>Endopterygota</taxon>
        <taxon>Coleoptera</taxon>
        <taxon>Polyphaga</taxon>
        <taxon>Cucujiformia</taxon>
        <taxon>Chrysomeloidea</taxon>
        <taxon>Cerambycidae</taxon>
        <taxon>Lamiinae</taxon>
        <taxon>Acanthocinini</taxon>
        <taxon>Exocentrus</taxon>
    </lineage>
</organism>
<name>A0AAV8W944_9CUCU</name>
<keyword evidence="16" id="KW-1185">Reference proteome</keyword>
<dbReference type="Pfam" id="PF00520">
    <property type="entry name" value="Ion_trans"/>
    <property type="match status" value="1"/>
</dbReference>